<dbReference type="GeneID" id="34220791"/>
<keyword evidence="10" id="KW-0235">DNA replication</keyword>
<evidence type="ECO:0000256" key="1">
    <source>
        <dbReference type="ARBA" id="ARBA00010945"/>
    </source>
</evidence>
<keyword evidence="6 10" id="KW-0227">DNA damage</keyword>
<reference evidence="12 13" key="1">
    <citation type="submission" date="2014-07" db="EMBL/GenBank/DDBJ databases">
        <title>Complete genome sequence of a moderately halophilic bacterium Terribacillus aidingensis MP602, isolated from Cryptomeria fortunei in Tianmu mountain in China.</title>
        <authorList>
            <person name="Wang Y."/>
            <person name="Lu P."/>
            <person name="Zhang L."/>
        </authorList>
    </citation>
    <scope>NUCLEOTIDE SEQUENCE [LARGE SCALE GENOMIC DNA]</scope>
    <source>
        <strain evidence="12 13">MP602</strain>
    </source>
</reference>
<protein>
    <recommendedName>
        <fullName evidence="10">DNA polymerase IV</fullName>
        <shortName evidence="10">Pol IV</shortName>
        <ecNumber evidence="10">2.7.7.7</ecNumber>
    </recommendedName>
</protein>
<dbReference type="EC" id="2.7.7.7" evidence="10"/>
<dbReference type="NCBIfam" id="NF002492">
    <property type="entry name" value="PRK01810.1"/>
    <property type="match status" value="1"/>
</dbReference>
<evidence type="ECO:0000256" key="3">
    <source>
        <dbReference type="ARBA" id="ARBA00022679"/>
    </source>
</evidence>
<feature type="active site" evidence="10">
    <location>
        <position position="109"/>
    </location>
</feature>
<dbReference type="InterPro" id="IPR043128">
    <property type="entry name" value="Rev_trsase/Diguanyl_cyclase"/>
</dbReference>
<dbReference type="Pfam" id="PF11798">
    <property type="entry name" value="IMS_HHH"/>
    <property type="match status" value="1"/>
</dbReference>
<dbReference type="SUPFAM" id="SSF56672">
    <property type="entry name" value="DNA/RNA polymerases"/>
    <property type="match status" value="1"/>
</dbReference>
<keyword evidence="7 10" id="KW-0460">Magnesium</keyword>
<dbReference type="CDD" id="cd03586">
    <property type="entry name" value="PolY_Pol_IV_kappa"/>
    <property type="match status" value="1"/>
</dbReference>
<name>A0A075LQI4_9BACI</name>
<dbReference type="AlphaFoldDB" id="A0A075LQI4"/>
<feature type="site" description="Substrate discrimination" evidence="10">
    <location>
        <position position="17"/>
    </location>
</feature>
<evidence type="ECO:0000256" key="8">
    <source>
        <dbReference type="ARBA" id="ARBA00022932"/>
    </source>
</evidence>
<proteinExistence type="inferred from homology"/>
<dbReference type="PANTHER" id="PTHR11076">
    <property type="entry name" value="DNA REPAIR POLYMERASE UMUC / TRANSFERASE FAMILY MEMBER"/>
    <property type="match status" value="1"/>
</dbReference>
<comment type="subunit">
    <text evidence="10">Monomer.</text>
</comment>
<dbReference type="GO" id="GO:0009432">
    <property type="term" value="P:SOS response"/>
    <property type="evidence" value="ECO:0007669"/>
    <property type="project" value="TreeGrafter"/>
</dbReference>
<comment type="subcellular location">
    <subcellularLocation>
        <location evidence="10">Cytoplasm</location>
    </subcellularLocation>
</comment>
<dbReference type="PROSITE" id="PS50173">
    <property type="entry name" value="UMUC"/>
    <property type="match status" value="1"/>
</dbReference>
<dbReference type="GO" id="GO:0005829">
    <property type="term" value="C:cytosol"/>
    <property type="evidence" value="ECO:0007669"/>
    <property type="project" value="TreeGrafter"/>
</dbReference>
<dbReference type="GO" id="GO:0006261">
    <property type="term" value="P:DNA-templated DNA replication"/>
    <property type="evidence" value="ECO:0007669"/>
    <property type="project" value="UniProtKB-UniRule"/>
</dbReference>
<dbReference type="GO" id="GO:0042276">
    <property type="term" value="P:error-prone translesion synthesis"/>
    <property type="evidence" value="ECO:0007669"/>
    <property type="project" value="TreeGrafter"/>
</dbReference>
<evidence type="ECO:0000256" key="4">
    <source>
        <dbReference type="ARBA" id="ARBA00022695"/>
    </source>
</evidence>
<keyword evidence="4 10" id="KW-0548">Nucleotidyltransferase</keyword>
<dbReference type="InterPro" id="IPR043502">
    <property type="entry name" value="DNA/RNA_pol_sf"/>
</dbReference>
<dbReference type="InterPro" id="IPR050116">
    <property type="entry name" value="DNA_polymerase-Y"/>
</dbReference>
<keyword evidence="2 10" id="KW-0515">Mutator protein</keyword>
<dbReference type="Gene3D" id="3.30.1490.100">
    <property type="entry name" value="DNA polymerase, Y-family, little finger domain"/>
    <property type="match status" value="1"/>
</dbReference>
<evidence type="ECO:0000256" key="2">
    <source>
        <dbReference type="ARBA" id="ARBA00022457"/>
    </source>
</evidence>
<dbReference type="Pfam" id="PF00817">
    <property type="entry name" value="IMS"/>
    <property type="match status" value="1"/>
</dbReference>
<comment type="catalytic activity">
    <reaction evidence="10">
        <text>DNA(n) + a 2'-deoxyribonucleoside 5'-triphosphate = DNA(n+1) + diphosphate</text>
        <dbReference type="Rhea" id="RHEA:22508"/>
        <dbReference type="Rhea" id="RHEA-COMP:17339"/>
        <dbReference type="Rhea" id="RHEA-COMP:17340"/>
        <dbReference type="ChEBI" id="CHEBI:33019"/>
        <dbReference type="ChEBI" id="CHEBI:61560"/>
        <dbReference type="ChEBI" id="CHEBI:173112"/>
        <dbReference type="EC" id="2.7.7.7"/>
    </reaction>
</comment>
<dbReference type="InterPro" id="IPR017961">
    <property type="entry name" value="DNA_pol_Y-fam_little_finger"/>
</dbReference>
<keyword evidence="8 10" id="KW-0239">DNA-directed DNA polymerase</keyword>
<dbReference type="GO" id="GO:0000287">
    <property type="term" value="F:magnesium ion binding"/>
    <property type="evidence" value="ECO:0007669"/>
    <property type="project" value="UniProtKB-UniRule"/>
</dbReference>
<dbReference type="Proteomes" id="UP000027980">
    <property type="component" value="Chromosome"/>
</dbReference>
<evidence type="ECO:0000256" key="7">
    <source>
        <dbReference type="ARBA" id="ARBA00022842"/>
    </source>
</evidence>
<keyword evidence="10" id="KW-0963">Cytoplasm</keyword>
<dbReference type="SUPFAM" id="SSF100879">
    <property type="entry name" value="Lesion bypass DNA polymerase (Y-family), little finger domain"/>
    <property type="match status" value="1"/>
</dbReference>
<dbReference type="InterPro" id="IPR024728">
    <property type="entry name" value="PolY_HhH_motif"/>
</dbReference>
<evidence type="ECO:0000256" key="5">
    <source>
        <dbReference type="ARBA" id="ARBA00022723"/>
    </source>
</evidence>
<keyword evidence="9 10" id="KW-0234">DNA repair</keyword>
<dbReference type="OrthoDB" id="9808813at2"/>
<evidence type="ECO:0000313" key="12">
    <source>
        <dbReference type="EMBL" id="AIF66718.1"/>
    </source>
</evidence>
<comment type="function">
    <text evidence="10">Poorly processive, error-prone DNA polymerase involved in untargeted mutagenesis. Copies undamaged DNA at stalled replication forks, which arise in vivo from mismatched or misaligned primer ends. These misaligned primers can be extended by PolIV. Exhibits no 3'-5' exonuclease (proofreading) activity. May be involved in translesional synthesis, in conjunction with the beta clamp from PolIII.</text>
</comment>
<dbReference type="NCBIfam" id="NF002677">
    <property type="entry name" value="PRK02406.1"/>
    <property type="match status" value="1"/>
</dbReference>
<dbReference type="InterPro" id="IPR001126">
    <property type="entry name" value="UmuC"/>
</dbReference>
<keyword evidence="10" id="KW-0238">DNA-binding</keyword>
<accession>A0A075LQI4</accession>
<dbReference type="Pfam" id="PF11799">
    <property type="entry name" value="IMS_C"/>
    <property type="match status" value="1"/>
</dbReference>
<gene>
    <name evidence="10" type="primary">dinB</name>
    <name evidence="12" type="ORF">GZ22_08765</name>
</gene>
<evidence type="ECO:0000256" key="6">
    <source>
        <dbReference type="ARBA" id="ARBA00022763"/>
    </source>
</evidence>
<keyword evidence="5 10" id="KW-0479">Metal-binding</keyword>
<dbReference type="EMBL" id="CP008876">
    <property type="protein sequence ID" value="AIF66718.1"/>
    <property type="molecule type" value="Genomic_DNA"/>
</dbReference>
<dbReference type="Gene3D" id="3.30.70.270">
    <property type="match status" value="1"/>
</dbReference>
<evidence type="ECO:0000259" key="11">
    <source>
        <dbReference type="PROSITE" id="PS50173"/>
    </source>
</evidence>
<dbReference type="NCBIfam" id="NF002848">
    <property type="entry name" value="PRK03103.1"/>
    <property type="match status" value="1"/>
</dbReference>
<comment type="cofactor">
    <cofactor evidence="10">
        <name>Mg(2+)</name>
        <dbReference type="ChEBI" id="CHEBI:18420"/>
    </cofactor>
    <text evidence="10">Binds 2 magnesium ions per subunit.</text>
</comment>
<feature type="binding site" evidence="10">
    <location>
        <position position="108"/>
    </location>
    <ligand>
        <name>Mg(2+)</name>
        <dbReference type="ChEBI" id="CHEBI:18420"/>
    </ligand>
</feature>
<dbReference type="PANTHER" id="PTHR11076:SF33">
    <property type="entry name" value="DNA POLYMERASE KAPPA"/>
    <property type="match status" value="1"/>
</dbReference>
<dbReference type="FunFam" id="3.40.1170.60:FF:000003">
    <property type="entry name" value="DNA polymerase eta"/>
    <property type="match status" value="1"/>
</dbReference>
<dbReference type="Gene3D" id="3.40.1170.60">
    <property type="match status" value="1"/>
</dbReference>
<evidence type="ECO:0000256" key="10">
    <source>
        <dbReference type="HAMAP-Rule" id="MF_01113"/>
    </source>
</evidence>
<evidence type="ECO:0000256" key="9">
    <source>
        <dbReference type="ARBA" id="ARBA00023204"/>
    </source>
</evidence>
<dbReference type="Gene3D" id="1.10.150.20">
    <property type="entry name" value="5' to 3' exonuclease, C-terminal subdomain"/>
    <property type="match status" value="1"/>
</dbReference>
<sequence length="410" mass="46660">MQAKGRAIFHVDMNSFYASVEMAYDPSLRGKPLAICGNPAERKGIVVTSSYEARKKGVRTTMTLWEARRLCPELLVLRPNFERYRKASSEMFKILQEVTPIIQPVSIDEGYMDVTDYAHLGSSLEIAQTIQDRILKELDLPCSIGIAPNKFLAKMASDMKKPLGITILRKRDIPELLWPLPIEEMYGVGEKTAEKMRSLGIKTIGDLAHKDRYQLKRVFGVNGERLANRANGLDDRPVDPEAVNSFKSIGSSQTLPQDTTDDKELDKLLLDLSKSVEKRMHRKEAIAKGIQLMIRYHDRKTITRSMKLQHFMESANEVFNHAQSLLQKHWNGEPIRLLGVSVFDVAEKKDVGKQLDLFTYEKEASKEGLYQAIDQLTAKFGKNPFRTLHSSASDSMRTSFQKDFLDDYKK</sequence>
<dbReference type="InterPro" id="IPR022880">
    <property type="entry name" value="DNApol_IV"/>
</dbReference>
<keyword evidence="3 10" id="KW-0808">Transferase</keyword>
<dbReference type="HOGENOM" id="CLU_012348_1_1_9"/>
<dbReference type="KEGG" id="tap:GZ22_08765"/>
<feature type="domain" description="UmuC" evidence="11">
    <location>
        <begin position="8"/>
        <end position="189"/>
    </location>
</feature>
<comment type="similarity">
    <text evidence="1 10">Belongs to the DNA polymerase type-Y family.</text>
</comment>
<dbReference type="GO" id="GO:0003684">
    <property type="term" value="F:damaged DNA binding"/>
    <property type="evidence" value="ECO:0007669"/>
    <property type="project" value="InterPro"/>
</dbReference>
<dbReference type="RefSeq" id="WP_038561088.1">
    <property type="nucleotide sequence ID" value="NZ_CP008876.1"/>
</dbReference>
<feature type="binding site" evidence="10">
    <location>
        <position position="12"/>
    </location>
    <ligand>
        <name>Mg(2+)</name>
        <dbReference type="ChEBI" id="CHEBI:18420"/>
    </ligand>
</feature>
<dbReference type="GO" id="GO:0006281">
    <property type="term" value="P:DNA repair"/>
    <property type="evidence" value="ECO:0007669"/>
    <property type="project" value="UniProtKB-UniRule"/>
</dbReference>
<dbReference type="HAMAP" id="MF_01113">
    <property type="entry name" value="DNApol_IV"/>
    <property type="match status" value="1"/>
</dbReference>
<dbReference type="InterPro" id="IPR036775">
    <property type="entry name" value="DNA_pol_Y-fam_lit_finger_sf"/>
</dbReference>
<dbReference type="GO" id="GO:0003887">
    <property type="term" value="F:DNA-directed DNA polymerase activity"/>
    <property type="evidence" value="ECO:0007669"/>
    <property type="project" value="UniProtKB-UniRule"/>
</dbReference>
<evidence type="ECO:0000313" key="13">
    <source>
        <dbReference type="Proteomes" id="UP000027980"/>
    </source>
</evidence>
<organism evidence="12 13">
    <name type="scientific">Terribacillus saccharophilus</name>
    <dbReference type="NCBI Taxonomy" id="361277"/>
    <lineage>
        <taxon>Bacteria</taxon>
        <taxon>Bacillati</taxon>
        <taxon>Bacillota</taxon>
        <taxon>Bacilli</taxon>
        <taxon>Bacillales</taxon>
        <taxon>Bacillaceae</taxon>
        <taxon>Terribacillus</taxon>
    </lineage>
</organism>